<dbReference type="PANTHER" id="PTHR35871:SF1">
    <property type="entry name" value="CXC1-LIKE CYSTEINE CLUSTER ASSOCIATED WITH KDZ TRANSPOSASES DOMAIN-CONTAINING PROTEIN"/>
    <property type="match status" value="1"/>
</dbReference>
<organism evidence="2 3">
    <name type="scientific">Sphaerobolus stellatus (strain SS14)</name>
    <dbReference type="NCBI Taxonomy" id="990650"/>
    <lineage>
        <taxon>Eukaryota</taxon>
        <taxon>Fungi</taxon>
        <taxon>Dikarya</taxon>
        <taxon>Basidiomycota</taxon>
        <taxon>Agaricomycotina</taxon>
        <taxon>Agaricomycetes</taxon>
        <taxon>Phallomycetidae</taxon>
        <taxon>Geastrales</taxon>
        <taxon>Sphaerobolaceae</taxon>
        <taxon>Sphaerobolus</taxon>
    </lineage>
</organism>
<evidence type="ECO:0000313" key="2">
    <source>
        <dbReference type="EMBL" id="KIJ28840.1"/>
    </source>
</evidence>
<dbReference type="OrthoDB" id="6511194at2759"/>
<keyword evidence="3" id="KW-1185">Reference proteome</keyword>
<accession>A0A0C9UUH7</accession>
<dbReference type="Gene3D" id="3.30.420.10">
    <property type="entry name" value="Ribonuclease H-like superfamily/Ribonuclease H"/>
    <property type="match status" value="1"/>
</dbReference>
<dbReference type="EMBL" id="KN837296">
    <property type="protein sequence ID" value="KIJ28840.1"/>
    <property type="molecule type" value="Genomic_DNA"/>
</dbReference>
<dbReference type="CDD" id="cd00024">
    <property type="entry name" value="CD_CSD"/>
    <property type="match status" value="1"/>
</dbReference>
<dbReference type="Proteomes" id="UP000054279">
    <property type="component" value="Unassembled WGS sequence"/>
</dbReference>
<evidence type="ECO:0000256" key="1">
    <source>
        <dbReference type="SAM" id="MobiDB-lite"/>
    </source>
</evidence>
<dbReference type="SUPFAM" id="SSF54160">
    <property type="entry name" value="Chromo domain-like"/>
    <property type="match status" value="1"/>
</dbReference>
<feature type="region of interest" description="Disordered" evidence="1">
    <location>
        <begin position="202"/>
        <end position="245"/>
    </location>
</feature>
<name>A0A0C9UUH7_SPHS4</name>
<evidence type="ECO:0000313" key="3">
    <source>
        <dbReference type="Proteomes" id="UP000054279"/>
    </source>
</evidence>
<dbReference type="GO" id="GO:0003676">
    <property type="term" value="F:nucleic acid binding"/>
    <property type="evidence" value="ECO:0007669"/>
    <property type="project" value="InterPro"/>
</dbReference>
<dbReference type="InterPro" id="IPR036397">
    <property type="entry name" value="RNaseH_sf"/>
</dbReference>
<dbReference type="AlphaFoldDB" id="A0A0C9UUH7"/>
<dbReference type="HOGENOM" id="CLU_005726_6_1_1"/>
<dbReference type="PANTHER" id="PTHR35871">
    <property type="entry name" value="EXPRESSED PROTEIN"/>
    <property type="match status" value="1"/>
</dbReference>
<dbReference type="InterPro" id="IPR016197">
    <property type="entry name" value="Chromo-like_dom_sf"/>
</dbReference>
<protein>
    <recommendedName>
        <fullName evidence="4">Chromo domain-containing protein</fullName>
    </recommendedName>
</protein>
<gene>
    <name evidence="2" type="ORF">M422DRAFT_269798</name>
</gene>
<feature type="compositionally biased region" description="Polar residues" evidence="1">
    <location>
        <begin position="202"/>
        <end position="217"/>
    </location>
</feature>
<feature type="region of interest" description="Disordered" evidence="1">
    <location>
        <begin position="101"/>
        <end position="148"/>
    </location>
</feature>
<feature type="region of interest" description="Disordered" evidence="1">
    <location>
        <begin position="20"/>
        <end position="67"/>
    </location>
</feature>
<evidence type="ECO:0008006" key="4">
    <source>
        <dbReference type="Google" id="ProtNLM"/>
    </source>
</evidence>
<sequence length="960" mass="109818">MGRIKGKKCSARARVKKQCGTPEIKLRKDSGSEYNPSDDEYDSESMASRDGMANSQSGEEEMTVEQESVVEVVIEASEDELEPLGGLVQLYPLFFSENWKKETEPRKRKLSAGSEPISKKKKGTYNKGSRTTQWQRDKHAKANASDIRDYFRKEKGRCAPSPEENLDITAISDNNEILEHSPESVEMNSMFDIREEGLVEQGEQNNETGPPNASSQHGLVEELKSSPQPPDVSSIHTTPEEGGMTAMDVEETSYSELDRILRDLLKKAQKLKITDVKTMLDLAVLSDYNLLWENLCRQGVAQPDLIASLRIAECKPAIRRQGEKLTKGPWFARQLCAKAAHVLRFGCLPESTQCKAALHHSLLNDEGLFSAVRIYLTSLDIGEVTPISFHKHINEALLPSFGISKEVTLRTAERWLNKLGYKSRKHRKGVYMDGHEQKDVVEYRNKFLERMAELERVMVTYNDKTGEPIQPILRPGEKVHHLIAHDESGFHANDQQSTGWLSEGQQDLRRKGRGRLLHVSDFVIEATGRLSLTPKQLFEQSHLPEAERLKVTDARKIIYPGKNHDTYWNMKQLMEQLDDALKIYNVMFPDTVGNMNVSPGGKQSILGDTEILMDNPHPHLRGVRQSMVFPPDHPKYLNQVKGMEEVLKERGLWNLLVDIRGGKKPLGKCETCSLSEAKCEKAEREAKARMEDNPETFDSAEDARLDIDDLDTEDSGRDSLCCMTRCLAEQADFRNEKPLLQIKIEKAGHLCLFLPKFHCELNPIERYWGYTKRLFRASCNGSFPHAKKLLLECLDSCTTETIRHFFQKCWHYMSAYRKRLDEKWCQVPYDFGKDDKQEWFVEEIIGHEWTNDGLQFRVQWTLGDVTWEPLSGVKELEALDQAVPSTCFVYHPTRCDQCSVYVKHLLADMEKCSFKFSFTRDETLDHLREVWPQLGQYITDISDECDAAEKELTEEKLNND</sequence>
<reference evidence="2 3" key="1">
    <citation type="submission" date="2014-06" db="EMBL/GenBank/DDBJ databases">
        <title>Evolutionary Origins and Diversification of the Mycorrhizal Mutualists.</title>
        <authorList>
            <consortium name="DOE Joint Genome Institute"/>
            <consortium name="Mycorrhizal Genomics Consortium"/>
            <person name="Kohler A."/>
            <person name="Kuo A."/>
            <person name="Nagy L.G."/>
            <person name="Floudas D."/>
            <person name="Copeland A."/>
            <person name="Barry K.W."/>
            <person name="Cichocki N."/>
            <person name="Veneault-Fourrey C."/>
            <person name="LaButti K."/>
            <person name="Lindquist E.A."/>
            <person name="Lipzen A."/>
            <person name="Lundell T."/>
            <person name="Morin E."/>
            <person name="Murat C."/>
            <person name="Riley R."/>
            <person name="Ohm R."/>
            <person name="Sun H."/>
            <person name="Tunlid A."/>
            <person name="Henrissat B."/>
            <person name="Grigoriev I.V."/>
            <person name="Hibbett D.S."/>
            <person name="Martin F."/>
        </authorList>
    </citation>
    <scope>NUCLEOTIDE SEQUENCE [LARGE SCALE GENOMIC DNA]</scope>
    <source>
        <strain evidence="2 3">SS14</strain>
    </source>
</reference>
<proteinExistence type="predicted"/>